<dbReference type="PANTHER" id="PTHR13255">
    <property type="entry name" value="ATAXIN-10"/>
    <property type="match status" value="1"/>
</dbReference>
<dbReference type="GO" id="GO:0005829">
    <property type="term" value="C:cytosol"/>
    <property type="evidence" value="ECO:0007669"/>
    <property type="project" value="TreeGrafter"/>
</dbReference>
<dbReference type="Ensembl" id="ENSOTST00005012437.2">
    <property type="protein sequence ID" value="ENSOTSP00005011290.2"/>
    <property type="gene ID" value="ENSOTSG00005005952.2"/>
</dbReference>
<dbReference type="InterPro" id="IPR019156">
    <property type="entry name" value="Ataxin-10_domain"/>
</dbReference>
<dbReference type="AlphaFoldDB" id="A0A8C8CPD6"/>
<dbReference type="GO" id="GO:0051301">
    <property type="term" value="P:cell division"/>
    <property type="evidence" value="ECO:0007669"/>
    <property type="project" value="UniProtKB-KW"/>
</dbReference>
<dbReference type="InterPro" id="IPR051374">
    <property type="entry name" value="Ataxin-10/CTR86_families"/>
</dbReference>
<reference evidence="4" key="2">
    <citation type="submission" date="2025-09" db="UniProtKB">
        <authorList>
            <consortium name="Ensembl"/>
        </authorList>
    </citation>
    <scope>IDENTIFICATION</scope>
</reference>
<dbReference type="PANTHER" id="PTHR13255:SF0">
    <property type="entry name" value="ATAXIN-10"/>
    <property type="match status" value="1"/>
</dbReference>
<evidence type="ECO:0000256" key="2">
    <source>
        <dbReference type="ARBA" id="ARBA00023306"/>
    </source>
</evidence>
<name>A0A8C8CPD6_ONCTS</name>
<dbReference type="GO" id="GO:0031175">
    <property type="term" value="P:neuron projection development"/>
    <property type="evidence" value="ECO:0007669"/>
    <property type="project" value="TreeGrafter"/>
</dbReference>
<accession>A0A8C8CPD6</accession>
<dbReference type="Proteomes" id="UP000694402">
    <property type="component" value="Unassembled WGS sequence"/>
</dbReference>
<evidence type="ECO:0000259" key="3">
    <source>
        <dbReference type="Pfam" id="PF09759"/>
    </source>
</evidence>
<evidence type="ECO:0000313" key="4">
    <source>
        <dbReference type="Ensembl" id="ENSOTSP00005011290.2"/>
    </source>
</evidence>
<keyword evidence="2" id="KW-0131">Cell cycle</keyword>
<evidence type="ECO:0000313" key="5">
    <source>
        <dbReference type="Proteomes" id="UP000694402"/>
    </source>
</evidence>
<sequence length="116" mass="12968">MEECGNISQQELLISANSDMFTNISCIPNSIFVFFFQVRELDGLPLIMDNCVIESNNPCWAIFATRNILDHNLVNQELVVALECCGLADDSSLRAMGLRVKERDGIMLLKPCSKDP</sequence>
<keyword evidence="1" id="KW-0132">Cell division</keyword>
<protein>
    <recommendedName>
        <fullName evidence="3">Ataxin-10 domain-containing protein</fullName>
    </recommendedName>
</protein>
<evidence type="ECO:0000256" key="1">
    <source>
        <dbReference type="ARBA" id="ARBA00022618"/>
    </source>
</evidence>
<organism evidence="4 5">
    <name type="scientific">Oncorhynchus tshawytscha</name>
    <name type="common">Chinook salmon</name>
    <name type="synonym">Salmo tshawytscha</name>
    <dbReference type="NCBI Taxonomy" id="74940"/>
    <lineage>
        <taxon>Eukaryota</taxon>
        <taxon>Metazoa</taxon>
        <taxon>Chordata</taxon>
        <taxon>Craniata</taxon>
        <taxon>Vertebrata</taxon>
        <taxon>Euteleostomi</taxon>
        <taxon>Actinopterygii</taxon>
        <taxon>Neopterygii</taxon>
        <taxon>Teleostei</taxon>
        <taxon>Protacanthopterygii</taxon>
        <taxon>Salmoniformes</taxon>
        <taxon>Salmonidae</taxon>
        <taxon>Salmoninae</taxon>
        <taxon>Oncorhynchus</taxon>
    </lineage>
</organism>
<proteinExistence type="predicted"/>
<dbReference type="Pfam" id="PF09759">
    <property type="entry name" value="Atx10homo_assoc"/>
    <property type="match status" value="1"/>
</dbReference>
<keyword evidence="5" id="KW-1185">Reference proteome</keyword>
<reference evidence="4" key="1">
    <citation type="submission" date="2025-08" db="UniProtKB">
        <authorList>
            <consortium name="Ensembl"/>
        </authorList>
    </citation>
    <scope>IDENTIFICATION</scope>
</reference>
<feature type="domain" description="Ataxin-10" evidence="3">
    <location>
        <begin position="37"/>
        <end position="105"/>
    </location>
</feature>